<evidence type="ECO:0000256" key="4">
    <source>
        <dbReference type="SAM" id="MobiDB-lite"/>
    </source>
</evidence>
<dbReference type="PANTHER" id="PTHR22870:SF408">
    <property type="entry name" value="OS09G0560450 PROTEIN"/>
    <property type="match status" value="1"/>
</dbReference>
<dbReference type="EMBL" id="MPUH01000362">
    <property type="protein sequence ID" value="OMJ81907.1"/>
    <property type="molecule type" value="Genomic_DNA"/>
</dbReference>
<dbReference type="InterPro" id="IPR051210">
    <property type="entry name" value="Ub_ligase/GEF_domain"/>
</dbReference>
<dbReference type="Pfam" id="PF00415">
    <property type="entry name" value="RCC1"/>
    <property type="match status" value="2"/>
</dbReference>
<proteinExistence type="predicted"/>
<feature type="coiled-coil region" evidence="3">
    <location>
        <begin position="439"/>
        <end position="498"/>
    </location>
</feature>
<evidence type="ECO:0000256" key="2">
    <source>
        <dbReference type="PROSITE-ProRule" id="PRU00235"/>
    </source>
</evidence>
<dbReference type="PANTHER" id="PTHR22870">
    <property type="entry name" value="REGULATOR OF CHROMOSOME CONDENSATION"/>
    <property type="match status" value="1"/>
</dbReference>
<keyword evidence="6" id="KW-1185">Reference proteome</keyword>
<feature type="coiled-coil region" evidence="3">
    <location>
        <begin position="692"/>
        <end position="726"/>
    </location>
</feature>
<gene>
    <name evidence="5" type="ORF">SteCoe_17548</name>
</gene>
<dbReference type="InterPro" id="IPR000408">
    <property type="entry name" value="Reg_chr_condens"/>
</dbReference>
<organism evidence="5 6">
    <name type="scientific">Stentor coeruleus</name>
    <dbReference type="NCBI Taxonomy" id="5963"/>
    <lineage>
        <taxon>Eukaryota</taxon>
        <taxon>Sar</taxon>
        <taxon>Alveolata</taxon>
        <taxon>Ciliophora</taxon>
        <taxon>Postciliodesmatophora</taxon>
        <taxon>Heterotrichea</taxon>
        <taxon>Heterotrichida</taxon>
        <taxon>Stentoridae</taxon>
        <taxon>Stentor</taxon>
    </lineage>
</organism>
<dbReference type="Gene3D" id="2.130.10.30">
    <property type="entry name" value="Regulator of chromosome condensation 1/beta-lactamase-inhibitor protein II"/>
    <property type="match status" value="1"/>
</dbReference>
<name>A0A1R2BZ26_9CILI</name>
<reference evidence="5 6" key="1">
    <citation type="submission" date="2016-11" db="EMBL/GenBank/DDBJ databases">
        <title>The macronuclear genome of Stentor coeruleus: a giant cell with tiny introns.</title>
        <authorList>
            <person name="Slabodnick M."/>
            <person name="Ruby J.G."/>
            <person name="Reiff S.B."/>
            <person name="Swart E.C."/>
            <person name="Gosai S."/>
            <person name="Prabakaran S."/>
            <person name="Witkowska E."/>
            <person name="Larue G.E."/>
            <person name="Fisher S."/>
            <person name="Freeman R.M."/>
            <person name="Gunawardena J."/>
            <person name="Chu W."/>
            <person name="Stover N.A."/>
            <person name="Gregory B.D."/>
            <person name="Nowacki M."/>
            <person name="Derisi J."/>
            <person name="Roy S.W."/>
            <person name="Marshall W.F."/>
            <person name="Sood P."/>
        </authorList>
    </citation>
    <scope>NUCLEOTIDE SEQUENCE [LARGE SCALE GENOMIC DNA]</scope>
    <source>
        <strain evidence="5">WM001</strain>
    </source>
</reference>
<comment type="caution">
    <text evidence="5">The sequence shown here is derived from an EMBL/GenBank/DDBJ whole genome shotgun (WGS) entry which is preliminary data.</text>
</comment>
<evidence type="ECO:0000313" key="5">
    <source>
        <dbReference type="EMBL" id="OMJ81907.1"/>
    </source>
</evidence>
<sequence length="729" mass="82565">MNLYYADSFFFSKTFHASLSFSTIASISSTEKVSYILSLTGEVFWFSRISVPSSLNFPFRVVKISCGREHCALITENYEVYTWGNGETGALGLGSTTSYSNPQKVSISQDNPVTNVSCGAWHTLILARYQANNNFILVTGRGSEGQLGTGMTCRELLPKKVQISEEILDIYCGTNHSVVLCQSKSVYTSGDNRFGQLGLGHKRPCLSFTRVSLENVDAVSCGGHTASIVRGQVYAWGTGSFGELLVPTLLPGPISAKEIYVGDGIGCVIDNDNVLWLWGGRITEKKAVRAEFQVSCLSVSSGTHVFASTDPLLHKPLRLHSEIYSANNTPKAALLSPARDSSKTKILLERSNSKNLEKCLTEKKRIPQSPIGSERKNTGRSWTGDIDVGNIDEKNYKDLEVQVKAEVEKKIRKELTEQIKLDIENQVRTELMSKINKSLQEKDKEIEESFEKKDAEIQELQEELRKVLRDAQGLYEDNKKLRESVSKTTQEKERLVKSFKSDKDIKKYYEEHISDMEKSNKSNHEKMTQEINKLKSENDTMQELLAGIRQENNELCEKLITSQKKTSDLQSKYDFSQKITEELEVKIQTLQEQLNDLTSANHNLYVTLEKNITRGPNELVVEDKRMDTEGNKVEIDEQIQSNEDEIVVNRRGLSPQHQERLMKVAALKLKLNDLEDNPEDPLVLQASGSRSIRSQKRTFEDIRDKVKNLKKNRSTIQLHMQEFEKRYNK</sequence>
<evidence type="ECO:0000256" key="1">
    <source>
        <dbReference type="ARBA" id="ARBA00022737"/>
    </source>
</evidence>
<dbReference type="PRINTS" id="PR00633">
    <property type="entry name" value="RCCNDNSATION"/>
</dbReference>
<feature type="repeat" description="RCC1" evidence="2">
    <location>
        <begin position="78"/>
        <end position="129"/>
    </location>
</feature>
<keyword evidence="3" id="KW-0175">Coiled coil</keyword>
<dbReference type="OrthoDB" id="8068875at2759"/>
<feature type="region of interest" description="Disordered" evidence="4">
    <location>
        <begin position="360"/>
        <end position="380"/>
    </location>
</feature>
<feature type="repeat" description="RCC1" evidence="2">
    <location>
        <begin position="231"/>
        <end position="272"/>
    </location>
</feature>
<evidence type="ECO:0000256" key="3">
    <source>
        <dbReference type="SAM" id="Coils"/>
    </source>
</evidence>
<feature type="coiled-coil region" evidence="3">
    <location>
        <begin position="524"/>
        <end position="600"/>
    </location>
</feature>
<evidence type="ECO:0000313" key="6">
    <source>
        <dbReference type="Proteomes" id="UP000187209"/>
    </source>
</evidence>
<dbReference type="SUPFAM" id="SSF50985">
    <property type="entry name" value="RCC1/BLIP-II"/>
    <property type="match status" value="1"/>
</dbReference>
<dbReference type="Proteomes" id="UP000187209">
    <property type="component" value="Unassembled WGS sequence"/>
</dbReference>
<accession>A0A1R2BZ26</accession>
<dbReference type="AlphaFoldDB" id="A0A1R2BZ26"/>
<keyword evidence="1" id="KW-0677">Repeat</keyword>
<protein>
    <submittedName>
        <fullName evidence="5">Uncharacterized protein</fullName>
    </submittedName>
</protein>
<feature type="repeat" description="RCC1" evidence="2">
    <location>
        <begin position="134"/>
        <end position="183"/>
    </location>
</feature>
<dbReference type="InterPro" id="IPR009091">
    <property type="entry name" value="RCC1/BLIP-II"/>
</dbReference>
<dbReference type="PROSITE" id="PS50012">
    <property type="entry name" value="RCC1_3"/>
    <property type="match status" value="3"/>
</dbReference>